<dbReference type="GO" id="GO:0015179">
    <property type="term" value="F:L-amino acid transmembrane transporter activity"/>
    <property type="evidence" value="ECO:0007669"/>
    <property type="project" value="TreeGrafter"/>
</dbReference>
<dbReference type="PANTHER" id="PTHR22950">
    <property type="entry name" value="AMINO ACID TRANSPORTER"/>
    <property type="match status" value="1"/>
</dbReference>
<dbReference type="GO" id="GO:0005774">
    <property type="term" value="C:vacuolar membrane"/>
    <property type="evidence" value="ECO:0007669"/>
    <property type="project" value="TreeGrafter"/>
</dbReference>
<feature type="transmembrane region" description="Helical" evidence="8">
    <location>
        <begin position="271"/>
        <end position="289"/>
    </location>
</feature>
<dbReference type="EMBL" id="KZ155774">
    <property type="protein sequence ID" value="OUS48321.1"/>
    <property type="molecule type" value="Genomic_DNA"/>
</dbReference>
<keyword evidence="5 8" id="KW-1133">Transmembrane helix</keyword>
<evidence type="ECO:0000256" key="2">
    <source>
        <dbReference type="ARBA" id="ARBA00022448"/>
    </source>
</evidence>
<dbReference type="AlphaFoldDB" id="A0A1Y5IFQ6"/>
<feature type="transmembrane region" description="Helical" evidence="8">
    <location>
        <begin position="130"/>
        <end position="149"/>
    </location>
</feature>
<feature type="transmembrane region" description="Helical" evidence="8">
    <location>
        <begin position="189"/>
        <end position="210"/>
    </location>
</feature>
<dbReference type="Pfam" id="PF01490">
    <property type="entry name" value="Aa_trans"/>
    <property type="match status" value="2"/>
</dbReference>
<keyword evidence="2" id="KW-0813">Transport</keyword>
<protein>
    <submittedName>
        <fullName evidence="10">Amino acid transporter family protein</fullName>
    </submittedName>
</protein>
<feature type="transmembrane region" description="Helical" evidence="8">
    <location>
        <begin position="230"/>
        <end position="250"/>
    </location>
</feature>
<feature type="domain" description="Amino acid transporter transmembrane" evidence="9">
    <location>
        <begin position="14"/>
        <end position="69"/>
    </location>
</feature>
<reference evidence="10" key="1">
    <citation type="submission" date="2017-04" db="EMBL/GenBank/DDBJ databases">
        <title>Population genomics of picophytoplankton unveils novel chromosome hypervariability.</title>
        <authorList>
            <consortium name="DOE Joint Genome Institute"/>
            <person name="Blanc-Mathieu R."/>
            <person name="Krasovec M."/>
            <person name="Hebrard M."/>
            <person name="Yau S."/>
            <person name="Desgranges E."/>
            <person name="Martin J."/>
            <person name="Schackwitz W."/>
            <person name="Kuo A."/>
            <person name="Salin G."/>
            <person name="Donnadieu C."/>
            <person name="Desdevises Y."/>
            <person name="Sanchez-Ferandin S."/>
            <person name="Moreau H."/>
            <person name="Rivals E."/>
            <person name="Grigoriev I.V."/>
            <person name="Grimsley N."/>
            <person name="Eyre-Walker A."/>
            <person name="Piganeau G."/>
        </authorList>
    </citation>
    <scope>NUCLEOTIDE SEQUENCE [LARGE SCALE GENOMIC DNA]</scope>
    <source>
        <strain evidence="10">RCC 1115</strain>
    </source>
</reference>
<sequence length="888" mass="98446">MIGFSRGRSVTPRTTEQAGRNVTNILLGVGTLGVPYALKEAGWSGLIVLGTLGLVTNYTGKILIACQRRGTLPASERSTEGAGGSTLWSATGVVGDDVCPDEFYERPAERALTSYEDIGEAAFGKLGRNFITSVLYTELIGTAGLFFILEGDHLATLFHAKGKEELFACAAALFMVPTTWLFDLSKLSYVGALGLYASTVLTGVVSYELIHQYTTTGSLPHLAETTFVNWSTFPVSFGLLAFVYAGHAVFPAIYASMEKPEEYEKMLDESYIVVGVNCLALGCAGYALFGNEVSDQVTLSLDTGALATLAFGLTAINPFAKFALTLDPVAKGVDSKLGFRVRDSKRADTRRGHQTSILRCWHVTRRRRTHALRLCHVPFDVLPPDVWRRALTGRTLAQLRHPRYRFHVRRLGYSRGVPIRLGNQRLRRQKASSSDSWRIGHASDSLSRYNGHARRLLRDAAPTRAWDAAGRFLDALDGSLADASANGCVLHEFNSLPNVETVDVSVRLDYHAMAKNGNLKRLGVMCDARSERGSGEAWCLGLERSTAFERHRKWWRRLSEAYEDGRHPYWLSEYLEFDMHANEMNPTASVFIETTPMVNRRQAEYVPALREYLEAIEETASERLYENIQAVIDAAMGDGFDTHMWAAGIMFSRSTKTASGTIDSVRVLIHFMRHTPRNGAKDEEEDGYRSEKTRQMVRLLEILNWAGDFDEFDRIDNYFLDDGGLGSVLQLDVLNRAPTASDPSIIGPRVGVEITIGVADPTKNIMPRLNSLVDDGLVAPMWWSNFTAALCEPGPPRTDASNARALLRRPCAIRRRTAADKRDLTKNDGSGFHPPLTVAVSHLKFIVQPGRALYVKPYVTTQAPFAWCLDDKAYAEPESLPVYNQCAR</sequence>
<organism evidence="10">
    <name type="scientific">Ostreococcus tauri</name>
    <name type="common">Marine green alga</name>
    <dbReference type="NCBI Taxonomy" id="70448"/>
    <lineage>
        <taxon>Eukaryota</taxon>
        <taxon>Viridiplantae</taxon>
        <taxon>Chlorophyta</taxon>
        <taxon>Mamiellophyceae</taxon>
        <taxon>Mamiellales</taxon>
        <taxon>Bathycoccaceae</taxon>
        <taxon>Ostreococcus</taxon>
    </lineage>
</organism>
<keyword evidence="4" id="KW-0029">Amino-acid transport</keyword>
<comment type="subcellular location">
    <subcellularLocation>
        <location evidence="1">Membrane</location>
        <topology evidence="1">Multi-pass membrane protein</topology>
    </subcellularLocation>
</comment>
<evidence type="ECO:0000256" key="1">
    <source>
        <dbReference type="ARBA" id="ARBA00004141"/>
    </source>
</evidence>
<name>A0A1Y5IFQ6_OSTTA</name>
<evidence type="ECO:0000256" key="8">
    <source>
        <dbReference type="SAM" id="Phobius"/>
    </source>
</evidence>
<comment type="similarity">
    <text evidence="7">Belongs to the amino acid/polyamine transporter 2 family. Amino acid/auxin permease (AAAP) (TC 2.A.18.5) subfamily.</text>
</comment>
<dbReference type="Proteomes" id="UP000195557">
    <property type="component" value="Unassembled WGS sequence"/>
</dbReference>
<accession>A0A1Y5IFQ6</accession>
<gene>
    <name evidence="10" type="ORF">BE221DRAFT_89612</name>
</gene>
<feature type="transmembrane region" description="Helical" evidence="8">
    <location>
        <begin position="21"/>
        <end position="38"/>
    </location>
</feature>
<feature type="domain" description="Amino acid transporter transmembrane" evidence="9">
    <location>
        <begin position="109"/>
        <end position="362"/>
    </location>
</feature>
<evidence type="ECO:0000256" key="6">
    <source>
        <dbReference type="ARBA" id="ARBA00023136"/>
    </source>
</evidence>
<evidence type="ECO:0000256" key="5">
    <source>
        <dbReference type="ARBA" id="ARBA00022989"/>
    </source>
</evidence>
<evidence type="ECO:0000256" key="3">
    <source>
        <dbReference type="ARBA" id="ARBA00022692"/>
    </source>
</evidence>
<dbReference type="InterPro" id="IPR013057">
    <property type="entry name" value="AA_transpt_TM"/>
</dbReference>
<keyword evidence="6 8" id="KW-0472">Membrane</keyword>
<dbReference type="PANTHER" id="PTHR22950:SF692">
    <property type="entry name" value="TRANSMEMBRANE AMINO ACID TRANSPORTER FAMILY PROTEIN"/>
    <property type="match status" value="1"/>
</dbReference>
<evidence type="ECO:0000259" key="9">
    <source>
        <dbReference type="Pfam" id="PF01490"/>
    </source>
</evidence>
<keyword evidence="3 8" id="KW-0812">Transmembrane</keyword>
<evidence type="ECO:0000256" key="4">
    <source>
        <dbReference type="ARBA" id="ARBA00022970"/>
    </source>
</evidence>
<evidence type="ECO:0000313" key="10">
    <source>
        <dbReference type="EMBL" id="OUS48321.1"/>
    </source>
</evidence>
<proteinExistence type="inferred from homology"/>
<feature type="transmembrane region" description="Helical" evidence="8">
    <location>
        <begin position="44"/>
        <end position="64"/>
    </location>
</feature>
<evidence type="ECO:0000256" key="7">
    <source>
        <dbReference type="ARBA" id="ARBA00049662"/>
    </source>
</evidence>